<protein>
    <submittedName>
        <fullName evidence="2">Uncharacterized protein</fullName>
    </submittedName>
</protein>
<proteinExistence type="predicted"/>
<evidence type="ECO:0000313" key="3">
    <source>
        <dbReference type="Proteomes" id="UP000319700"/>
    </source>
</evidence>
<dbReference type="EMBL" id="RCZH01000009">
    <property type="protein sequence ID" value="TPG38885.1"/>
    <property type="molecule type" value="Genomic_DNA"/>
</dbReference>
<sequence>MACVVLPQSTQSFFAEFRKGFAFYCKEHKGFGLPNLCQSLNFDKDLKTSEPQNLRTSEPQNLRTSEPQNLRTSEPKKNLCSSEPLQL</sequence>
<keyword evidence="3" id="KW-1185">Reference proteome</keyword>
<evidence type="ECO:0000313" key="2">
    <source>
        <dbReference type="EMBL" id="TPG38885.1"/>
    </source>
</evidence>
<reference evidence="2 3" key="1">
    <citation type="journal article" date="2019" name="Environ. Microbiol.">
        <title>Species interactions and distinct microbial communities in high Arctic permafrost affected cryosols are associated with the CH4 and CO2 gas fluxes.</title>
        <authorList>
            <person name="Altshuler I."/>
            <person name="Hamel J."/>
            <person name="Turney S."/>
            <person name="Magnuson E."/>
            <person name="Levesque R."/>
            <person name="Greer C."/>
            <person name="Whyte L.G."/>
        </authorList>
    </citation>
    <scope>NUCLEOTIDE SEQUENCE [LARGE SCALE GENOMIC DNA]</scope>
    <source>
        <strain evidence="2 3">42</strain>
    </source>
</reference>
<accession>A0A502EMA0</accession>
<dbReference type="Proteomes" id="UP000319700">
    <property type="component" value="Unassembled WGS sequence"/>
</dbReference>
<comment type="caution">
    <text evidence="2">The sequence shown here is derived from an EMBL/GenBank/DDBJ whole genome shotgun (WGS) entry which is preliminary data.</text>
</comment>
<feature type="compositionally biased region" description="Polar residues" evidence="1">
    <location>
        <begin position="49"/>
        <end position="72"/>
    </location>
</feature>
<evidence type="ECO:0000256" key="1">
    <source>
        <dbReference type="SAM" id="MobiDB-lite"/>
    </source>
</evidence>
<dbReference type="AlphaFoldDB" id="A0A502EMA0"/>
<feature type="region of interest" description="Disordered" evidence="1">
    <location>
        <begin position="48"/>
        <end position="87"/>
    </location>
</feature>
<organism evidence="2 3">
    <name type="scientific">Flavobacterium pectinovorum</name>
    <dbReference type="NCBI Taxonomy" id="29533"/>
    <lineage>
        <taxon>Bacteria</taxon>
        <taxon>Pseudomonadati</taxon>
        <taxon>Bacteroidota</taxon>
        <taxon>Flavobacteriia</taxon>
        <taxon>Flavobacteriales</taxon>
        <taxon>Flavobacteriaceae</taxon>
        <taxon>Flavobacterium</taxon>
    </lineage>
</organism>
<name>A0A502EMA0_9FLAO</name>
<gene>
    <name evidence="2" type="ORF">EAH81_15520</name>
</gene>